<evidence type="ECO:0000313" key="3">
    <source>
        <dbReference type="Proteomes" id="UP000078540"/>
    </source>
</evidence>
<dbReference type="Proteomes" id="UP000078540">
    <property type="component" value="Unassembled WGS sequence"/>
</dbReference>
<name>A0A195BIM1_9HYME</name>
<feature type="non-terminal residue" evidence="2">
    <location>
        <position position="1"/>
    </location>
</feature>
<keyword evidence="1" id="KW-0812">Transmembrane</keyword>
<accession>A0A195BIM1</accession>
<sequence>DEFLLFSILYYSYLLSYKVCIINIVRASTRYKNMSEYFRRSYVHEWRFAFTVKSGTSTGSTSVLVTEVPRRYNGRLTRTCHKWKQKAFCFASLPMASFRWTDLSKTVTGVYPMRLVHIVENITKEGYRNDRFANVIATNVHVQ</sequence>
<feature type="transmembrane region" description="Helical" evidence="1">
    <location>
        <begin position="6"/>
        <end position="25"/>
    </location>
</feature>
<keyword evidence="1" id="KW-1133">Transmembrane helix</keyword>
<reference evidence="2 3" key="1">
    <citation type="submission" date="2015-09" db="EMBL/GenBank/DDBJ databases">
        <title>Atta colombica WGS genome.</title>
        <authorList>
            <person name="Nygaard S."/>
            <person name="Hu H."/>
            <person name="Boomsma J."/>
            <person name="Zhang G."/>
        </authorList>
    </citation>
    <scope>NUCLEOTIDE SEQUENCE [LARGE SCALE GENOMIC DNA]</scope>
    <source>
        <strain evidence="2">Treedump-2</strain>
        <tissue evidence="2">Whole body</tissue>
    </source>
</reference>
<gene>
    <name evidence="2" type="ORF">ALC53_05353</name>
</gene>
<proteinExistence type="predicted"/>
<evidence type="ECO:0000256" key="1">
    <source>
        <dbReference type="SAM" id="Phobius"/>
    </source>
</evidence>
<keyword evidence="1" id="KW-0472">Membrane</keyword>
<dbReference type="AlphaFoldDB" id="A0A195BIM1"/>
<organism evidence="2 3">
    <name type="scientific">Atta colombica</name>
    <dbReference type="NCBI Taxonomy" id="520822"/>
    <lineage>
        <taxon>Eukaryota</taxon>
        <taxon>Metazoa</taxon>
        <taxon>Ecdysozoa</taxon>
        <taxon>Arthropoda</taxon>
        <taxon>Hexapoda</taxon>
        <taxon>Insecta</taxon>
        <taxon>Pterygota</taxon>
        <taxon>Neoptera</taxon>
        <taxon>Endopterygota</taxon>
        <taxon>Hymenoptera</taxon>
        <taxon>Apocrita</taxon>
        <taxon>Aculeata</taxon>
        <taxon>Formicoidea</taxon>
        <taxon>Formicidae</taxon>
        <taxon>Myrmicinae</taxon>
        <taxon>Atta</taxon>
    </lineage>
</organism>
<evidence type="ECO:0000313" key="2">
    <source>
        <dbReference type="EMBL" id="KYM84261.1"/>
    </source>
</evidence>
<keyword evidence="3" id="KW-1185">Reference proteome</keyword>
<protein>
    <submittedName>
        <fullName evidence="2">Uncharacterized protein</fullName>
    </submittedName>
</protein>
<dbReference type="EMBL" id="KQ976465">
    <property type="protein sequence ID" value="KYM84261.1"/>
    <property type="molecule type" value="Genomic_DNA"/>
</dbReference>